<dbReference type="Pfam" id="PF13516">
    <property type="entry name" value="LRR_6"/>
    <property type="match status" value="1"/>
</dbReference>
<dbReference type="InterPro" id="IPR003591">
    <property type="entry name" value="Leu-rich_rpt_typical-subtyp"/>
</dbReference>
<keyword evidence="3" id="KW-0472">Membrane</keyword>
<dbReference type="Pfam" id="PF13855">
    <property type="entry name" value="LRR_8"/>
    <property type="match status" value="2"/>
</dbReference>
<feature type="transmembrane region" description="Helical" evidence="3">
    <location>
        <begin position="523"/>
        <end position="544"/>
    </location>
</feature>
<evidence type="ECO:0000259" key="4">
    <source>
        <dbReference type="SMART" id="SM00082"/>
    </source>
</evidence>
<dbReference type="PANTHER" id="PTHR45712:SF22">
    <property type="entry name" value="INSULIN-LIKE GROWTH FACTOR-BINDING PROTEIN COMPLEX ACID LABILE SUBUNIT"/>
    <property type="match status" value="1"/>
</dbReference>
<keyword evidence="2" id="KW-0677">Repeat</keyword>
<evidence type="ECO:0000256" key="1">
    <source>
        <dbReference type="ARBA" id="ARBA00022614"/>
    </source>
</evidence>
<sequence>MSCAKVIVRRKSMLSLCVTVLERKERFYLRNIYKYHGGRRPLASTKKGLTDPGSLHHLLQHEGVNFIGVTQGPGGIPKGPGGDNMWRKLLILGCIVVRTYQFCPQSCTCNNNLLTVFCTTNVNNNHGYLNEIPIFLNPHIQTLNVQGNQISDLSQSLQFYTQLRQLDLSYNKIVELGNLNFGNLRNLAYLNISYNQIQSLSELSFRGLFSLVTLDLTGNWIESVDYQVFQDLDQLSVLDMSRNRLKYVDWNILHKLGNLQVVSLSNNFIRTLNRMFLSTNYWTLDSIMELNLNFNQLSSLEEYHFDTFVNVKNLQLCCNRIGQLSENTFSNNFKLVSLNLSQNRITQLPPHFLSKLTELKWLDLSFNHLTTISAHYFSSLFKLEFIDVSSNPISQIESDSLLDNINLVTFNGDNLHELSNISVYLLLNKPFLNVFSLKYGNLSSMDFQLHYEFLSKMDLTGNPWNCNCSMLKLYQYVMESNQSKLTSLVCSSPSKLEGVPLSSLQQSDFDDCQPSYDSFTNTVFIIAGVLITLIVLVICVKIIVAMIKLRREERSTIRSFKSHHHPQLPPHHNQRHNEDLFLRRNSSNLSTQYTHVYDKQVPSVLV</sequence>
<name>A0A8J2LG39_9HEXA</name>
<dbReference type="InterPro" id="IPR050333">
    <property type="entry name" value="SLRP"/>
</dbReference>
<feature type="domain" description="LRRCT" evidence="4">
    <location>
        <begin position="462"/>
        <end position="513"/>
    </location>
</feature>
<dbReference type="PANTHER" id="PTHR45712">
    <property type="entry name" value="AGAP008170-PA"/>
    <property type="match status" value="1"/>
</dbReference>
<dbReference type="InterPro" id="IPR000483">
    <property type="entry name" value="Cys-rich_flank_reg_C"/>
</dbReference>
<reference evidence="5" key="1">
    <citation type="submission" date="2021-06" db="EMBL/GenBank/DDBJ databases">
        <authorList>
            <person name="Hodson N. C."/>
            <person name="Mongue J. A."/>
            <person name="Jaron S. K."/>
        </authorList>
    </citation>
    <scope>NUCLEOTIDE SEQUENCE</scope>
</reference>
<dbReference type="AlphaFoldDB" id="A0A8J2LG39"/>
<proteinExistence type="predicted"/>
<dbReference type="Proteomes" id="UP000708208">
    <property type="component" value="Unassembled WGS sequence"/>
</dbReference>
<gene>
    <name evidence="5" type="ORF">AFUS01_LOCUS32329</name>
</gene>
<dbReference type="OrthoDB" id="2190652at2759"/>
<keyword evidence="3" id="KW-0812">Transmembrane</keyword>
<protein>
    <recommendedName>
        <fullName evidence="4">LRRCT domain-containing protein</fullName>
    </recommendedName>
</protein>
<dbReference type="SMART" id="SM00365">
    <property type="entry name" value="LRR_SD22"/>
    <property type="match status" value="6"/>
</dbReference>
<keyword evidence="6" id="KW-1185">Reference proteome</keyword>
<comment type="caution">
    <text evidence="5">The sequence shown here is derived from an EMBL/GenBank/DDBJ whole genome shotgun (WGS) entry which is preliminary data.</text>
</comment>
<dbReference type="SMART" id="SM00082">
    <property type="entry name" value="LRRCT"/>
    <property type="match status" value="1"/>
</dbReference>
<organism evidence="5 6">
    <name type="scientific">Allacma fusca</name>
    <dbReference type="NCBI Taxonomy" id="39272"/>
    <lineage>
        <taxon>Eukaryota</taxon>
        <taxon>Metazoa</taxon>
        <taxon>Ecdysozoa</taxon>
        <taxon>Arthropoda</taxon>
        <taxon>Hexapoda</taxon>
        <taxon>Collembola</taxon>
        <taxon>Symphypleona</taxon>
        <taxon>Sminthuridae</taxon>
        <taxon>Allacma</taxon>
    </lineage>
</organism>
<dbReference type="SMART" id="SM00364">
    <property type="entry name" value="LRR_BAC"/>
    <property type="match status" value="5"/>
</dbReference>
<evidence type="ECO:0000313" key="6">
    <source>
        <dbReference type="Proteomes" id="UP000708208"/>
    </source>
</evidence>
<dbReference type="PROSITE" id="PS51450">
    <property type="entry name" value="LRR"/>
    <property type="match status" value="5"/>
</dbReference>
<dbReference type="EMBL" id="CAJVCH010525177">
    <property type="protein sequence ID" value="CAG7822034.1"/>
    <property type="molecule type" value="Genomic_DNA"/>
</dbReference>
<evidence type="ECO:0000256" key="3">
    <source>
        <dbReference type="SAM" id="Phobius"/>
    </source>
</evidence>
<keyword evidence="1" id="KW-0433">Leucine-rich repeat</keyword>
<dbReference type="InterPro" id="IPR001611">
    <property type="entry name" value="Leu-rich_rpt"/>
</dbReference>
<evidence type="ECO:0000256" key="2">
    <source>
        <dbReference type="ARBA" id="ARBA00022737"/>
    </source>
</evidence>
<keyword evidence="3" id="KW-1133">Transmembrane helix</keyword>
<evidence type="ECO:0000313" key="5">
    <source>
        <dbReference type="EMBL" id="CAG7822034.1"/>
    </source>
</evidence>
<dbReference type="SMART" id="SM00369">
    <property type="entry name" value="LRR_TYP"/>
    <property type="match status" value="10"/>
</dbReference>
<accession>A0A8J2LG39</accession>